<name>A0AAV3PS03_LITER</name>
<keyword evidence="2" id="KW-0560">Oxidoreductase</keyword>
<dbReference type="InterPro" id="IPR036291">
    <property type="entry name" value="NAD(P)-bd_dom_sf"/>
</dbReference>
<dbReference type="PROSITE" id="PS00061">
    <property type="entry name" value="ADH_SHORT"/>
    <property type="match status" value="1"/>
</dbReference>
<dbReference type="PANTHER" id="PTHR43180">
    <property type="entry name" value="3-OXOACYL-(ACYL-CARRIER-PROTEIN) REDUCTASE (AFU_ORTHOLOGUE AFUA_6G11210)"/>
    <property type="match status" value="1"/>
</dbReference>
<dbReference type="Pfam" id="PF13561">
    <property type="entry name" value="adh_short_C2"/>
    <property type="match status" value="1"/>
</dbReference>
<protein>
    <submittedName>
        <fullName evidence="3">Reductase</fullName>
    </submittedName>
</protein>
<organism evidence="3 4">
    <name type="scientific">Lithospermum erythrorhizon</name>
    <name type="common">Purple gromwell</name>
    <name type="synonym">Lithospermum officinale var. erythrorhizon</name>
    <dbReference type="NCBI Taxonomy" id="34254"/>
    <lineage>
        <taxon>Eukaryota</taxon>
        <taxon>Viridiplantae</taxon>
        <taxon>Streptophyta</taxon>
        <taxon>Embryophyta</taxon>
        <taxon>Tracheophyta</taxon>
        <taxon>Spermatophyta</taxon>
        <taxon>Magnoliopsida</taxon>
        <taxon>eudicotyledons</taxon>
        <taxon>Gunneridae</taxon>
        <taxon>Pentapetalae</taxon>
        <taxon>asterids</taxon>
        <taxon>lamiids</taxon>
        <taxon>Boraginales</taxon>
        <taxon>Boraginaceae</taxon>
        <taxon>Boraginoideae</taxon>
        <taxon>Lithospermeae</taxon>
        <taxon>Lithospermum</taxon>
    </lineage>
</organism>
<evidence type="ECO:0000256" key="1">
    <source>
        <dbReference type="ARBA" id="ARBA00006484"/>
    </source>
</evidence>
<evidence type="ECO:0000313" key="3">
    <source>
        <dbReference type="EMBL" id="GAA0154073.1"/>
    </source>
</evidence>
<dbReference type="AlphaFoldDB" id="A0AAV3PS03"/>
<accession>A0AAV3PS03</accession>
<dbReference type="PRINTS" id="PR00080">
    <property type="entry name" value="SDRFAMILY"/>
</dbReference>
<gene>
    <name evidence="3" type="ORF">LIER_12160</name>
</gene>
<evidence type="ECO:0000313" key="4">
    <source>
        <dbReference type="Proteomes" id="UP001454036"/>
    </source>
</evidence>
<comment type="caution">
    <text evidence="3">The sequence shown here is derived from an EMBL/GenBank/DDBJ whole genome shotgun (WGS) entry which is preliminary data.</text>
</comment>
<dbReference type="EMBL" id="BAABME010002312">
    <property type="protein sequence ID" value="GAA0154073.1"/>
    <property type="molecule type" value="Genomic_DNA"/>
</dbReference>
<dbReference type="InterPro" id="IPR002347">
    <property type="entry name" value="SDR_fam"/>
</dbReference>
<dbReference type="FunFam" id="3.40.50.720:FF:000084">
    <property type="entry name" value="Short-chain dehydrogenase reductase"/>
    <property type="match status" value="1"/>
</dbReference>
<proteinExistence type="inferred from homology"/>
<reference evidence="3 4" key="1">
    <citation type="submission" date="2024-01" db="EMBL/GenBank/DDBJ databases">
        <title>The complete chloroplast genome sequence of Lithospermum erythrorhizon: insights into the phylogenetic relationship among Boraginaceae species and the maternal lineages of purple gromwells.</title>
        <authorList>
            <person name="Okada T."/>
            <person name="Watanabe K."/>
        </authorList>
    </citation>
    <scope>NUCLEOTIDE SEQUENCE [LARGE SCALE GENOMIC DNA]</scope>
</reference>
<dbReference type="Gene3D" id="3.40.50.720">
    <property type="entry name" value="NAD(P)-binding Rossmann-like Domain"/>
    <property type="match status" value="1"/>
</dbReference>
<dbReference type="PANTHER" id="PTHR43180:SF48">
    <property type="entry name" value="SECOISOLARICIRESINOL DEHYDROGENASE"/>
    <property type="match status" value="1"/>
</dbReference>
<dbReference type="InterPro" id="IPR020904">
    <property type="entry name" value="Sc_DH/Rdtase_CS"/>
</dbReference>
<sequence>MGSVVLPRRLEGKVALITGASQGIGEHIAKMFIKNGAIVANADIVPPSATTEDSFTVDDQILYIRCDVTKEFYVEDAVKTVVDKYGKLDILINNAAVVDPPKKCVLDNDLNDFERVLSVNVTGVFLGIKHAATVMIPARGGTIINLGSISSILGGQTSHAYSSSKHAVVGLTKNAAAELGQYGIRVNCLSSSALATPLTKMFFNMDKEGQHEIYSNLTGKILDLDDLAYGALYLASEESKYVSGHNLTIDGGYTVTNPAFGLFSRINL</sequence>
<evidence type="ECO:0000256" key="2">
    <source>
        <dbReference type="ARBA" id="ARBA00023002"/>
    </source>
</evidence>
<keyword evidence="4" id="KW-1185">Reference proteome</keyword>
<dbReference type="Proteomes" id="UP001454036">
    <property type="component" value="Unassembled WGS sequence"/>
</dbReference>
<dbReference type="SUPFAM" id="SSF51735">
    <property type="entry name" value="NAD(P)-binding Rossmann-fold domains"/>
    <property type="match status" value="1"/>
</dbReference>
<dbReference type="PRINTS" id="PR00081">
    <property type="entry name" value="GDHRDH"/>
</dbReference>
<comment type="similarity">
    <text evidence="1">Belongs to the short-chain dehydrogenases/reductases (SDR) family.</text>
</comment>
<dbReference type="GO" id="GO:0016616">
    <property type="term" value="F:oxidoreductase activity, acting on the CH-OH group of donors, NAD or NADP as acceptor"/>
    <property type="evidence" value="ECO:0007669"/>
    <property type="project" value="UniProtKB-ARBA"/>
</dbReference>